<proteinExistence type="predicted"/>
<sequence length="78" mass="8945">MADNTAYLKILAMSARFTMEDGDYTKASYYINEGLKLKRFYADFLFLNTLIFKILHKHGDMLTAIVGYLISVDLPDVD</sequence>
<feature type="non-terminal residue" evidence="1">
    <location>
        <position position="78"/>
    </location>
</feature>
<dbReference type="Proteomes" id="UP000033423">
    <property type="component" value="Unassembled WGS sequence"/>
</dbReference>
<keyword evidence="2" id="KW-1185">Reference proteome</keyword>
<evidence type="ECO:0000313" key="1">
    <source>
        <dbReference type="EMBL" id="KJU84129.1"/>
    </source>
</evidence>
<comment type="caution">
    <text evidence="1">The sequence shown here is derived from an EMBL/GenBank/DDBJ whole genome shotgun (WGS) entry which is preliminary data.</text>
</comment>
<accession>A0A0F3GQ63</accession>
<protein>
    <submittedName>
        <fullName evidence="1">Uncharacterized protein</fullName>
    </submittedName>
</protein>
<dbReference type="EMBL" id="LACI01001611">
    <property type="protein sequence ID" value="KJU84129.1"/>
    <property type="molecule type" value="Genomic_DNA"/>
</dbReference>
<name>A0A0F3GQ63_9BACT</name>
<reference evidence="1 2" key="1">
    <citation type="submission" date="2015-02" db="EMBL/GenBank/DDBJ databases">
        <title>Single-cell genomics of uncultivated deep-branching MTB reveals a conserved set of magnetosome genes.</title>
        <authorList>
            <person name="Kolinko S."/>
            <person name="Richter M."/>
            <person name="Glockner F.O."/>
            <person name="Brachmann A."/>
            <person name="Schuler D."/>
        </authorList>
    </citation>
    <scope>NUCLEOTIDE SEQUENCE [LARGE SCALE GENOMIC DNA]</scope>
    <source>
        <strain evidence="1">TM-1</strain>
    </source>
</reference>
<evidence type="ECO:0000313" key="2">
    <source>
        <dbReference type="Proteomes" id="UP000033423"/>
    </source>
</evidence>
<organism evidence="1 2">
    <name type="scientific">Candidatus Magnetobacterium bavaricum</name>
    <dbReference type="NCBI Taxonomy" id="29290"/>
    <lineage>
        <taxon>Bacteria</taxon>
        <taxon>Pseudomonadati</taxon>
        <taxon>Nitrospirota</taxon>
        <taxon>Thermodesulfovibrionia</taxon>
        <taxon>Thermodesulfovibrionales</taxon>
        <taxon>Candidatus Magnetobacteriaceae</taxon>
        <taxon>Candidatus Magnetobacterium</taxon>
    </lineage>
</organism>
<gene>
    <name evidence="1" type="ORF">MBAV_003677</name>
</gene>
<dbReference type="AlphaFoldDB" id="A0A0F3GQ63"/>